<evidence type="ECO:0000259" key="1">
    <source>
        <dbReference type="Pfam" id="PF00005"/>
    </source>
</evidence>
<evidence type="ECO:0000313" key="3">
    <source>
        <dbReference type="Proteomes" id="UP000195105"/>
    </source>
</evidence>
<dbReference type="SUPFAM" id="SSF52540">
    <property type="entry name" value="P-loop containing nucleoside triphosphate hydrolases"/>
    <property type="match status" value="1"/>
</dbReference>
<keyword evidence="3" id="KW-1185">Reference proteome</keyword>
<dbReference type="PANTHER" id="PTHR43394:SF1">
    <property type="entry name" value="ATP-BINDING CASSETTE SUB-FAMILY B MEMBER 10, MITOCHONDRIAL"/>
    <property type="match status" value="1"/>
</dbReference>
<reference evidence="2 3" key="1">
    <citation type="submission" date="2017-05" db="EMBL/GenBank/DDBJ databases">
        <title>Biotechnological potential of actinobacteria isolated from South African environments.</title>
        <authorList>
            <person name="Le Roes-Hill M."/>
            <person name="Prins A."/>
            <person name="Durrell K.A."/>
        </authorList>
    </citation>
    <scope>NUCLEOTIDE SEQUENCE [LARGE SCALE GENOMIC DNA]</scope>
    <source>
        <strain evidence="2 3">HMC13</strain>
    </source>
</reference>
<dbReference type="EMBL" id="NGFN01000266">
    <property type="protein sequence ID" value="OUC96571.1"/>
    <property type="molecule type" value="Genomic_DNA"/>
</dbReference>
<dbReference type="PANTHER" id="PTHR43394">
    <property type="entry name" value="ATP-DEPENDENT PERMEASE MDL1, MITOCHONDRIAL"/>
    <property type="match status" value="1"/>
</dbReference>
<protein>
    <submittedName>
        <fullName evidence="2">ABC transporter</fullName>
    </submittedName>
</protein>
<sequence>GLATPMTAQARNLSGGQRQRIRLARALLADPEILLAVEPTSALDAHTEATVADRLTQARQGRTTVVTTTSPLVLDRTDTVHYLVDGKVAASGSHHELLDTTPGYRALVARDTEEAVR</sequence>
<feature type="domain" description="ABC transporter" evidence="1">
    <location>
        <begin position="4"/>
        <end position="41"/>
    </location>
</feature>
<dbReference type="AlphaFoldDB" id="A0A243RNP3"/>
<gene>
    <name evidence="2" type="ORF">CA983_31625</name>
</gene>
<dbReference type="GO" id="GO:0015421">
    <property type="term" value="F:ABC-type oligopeptide transporter activity"/>
    <property type="evidence" value="ECO:0007669"/>
    <property type="project" value="TreeGrafter"/>
</dbReference>
<dbReference type="InterPro" id="IPR003439">
    <property type="entry name" value="ABC_transporter-like_ATP-bd"/>
</dbReference>
<accession>A0A243RNP3</accession>
<dbReference type="GO" id="GO:0005524">
    <property type="term" value="F:ATP binding"/>
    <property type="evidence" value="ECO:0007669"/>
    <property type="project" value="InterPro"/>
</dbReference>
<evidence type="ECO:0000313" key="2">
    <source>
        <dbReference type="EMBL" id="OUC96571.1"/>
    </source>
</evidence>
<comment type="caution">
    <text evidence="2">The sequence shown here is derived from an EMBL/GenBank/DDBJ whole genome shotgun (WGS) entry which is preliminary data.</text>
</comment>
<dbReference type="GO" id="GO:0016887">
    <property type="term" value="F:ATP hydrolysis activity"/>
    <property type="evidence" value="ECO:0007669"/>
    <property type="project" value="InterPro"/>
</dbReference>
<dbReference type="RefSeq" id="WP_143645603.1">
    <property type="nucleotide sequence ID" value="NZ_NGFN01000266.1"/>
</dbReference>
<dbReference type="InterPro" id="IPR027417">
    <property type="entry name" value="P-loop_NTPase"/>
</dbReference>
<proteinExistence type="predicted"/>
<organism evidence="2 3">
    <name type="scientific">Streptomyces swartbergensis</name>
    <dbReference type="NCBI Taxonomy" id="487165"/>
    <lineage>
        <taxon>Bacteria</taxon>
        <taxon>Bacillati</taxon>
        <taxon>Actinomycetota</taxon>
        <taxon>Actinomycetes</taxon>
        <taxon>Kitasatosporales</taxon>
        <taxon>Streptomycetaceae</taxon>
        <taxon>Streptomyces</taxon>
    </lineage>
</organism>
<feature type="non-terminal residue" evidence="2">
    <location>
        <position position="1"/>
    </location>
</feature>
<dbReference type="Proteomes" id="UP000195105">
    <property type="component" value="Unassembled WGS sequence"/>
</dbReference>
<dbReference type="InterPro" id="IPR039421">
    <property type="entry name" value="Type_1_exporter"/>
</dbReference>
<dbReference type="Gene3D" id="3.40.50.300">
    <property type="entry name" value="P-loop containing nucleotide triphosphate hydrolases"/>
    <property type="match status" value="1"/>
</dbReference>
<name>A0A243RNP3_9ACTN</name>
<dbReference type="Pfam" id="PF00005">
    <property type="entry name" value="ABC_tran"/>
    <property type="match status" value="1"/>
</dbReference>